<evidence type="ECO:0000313" key="2">
    <source>
        <dbReference type="Proteomes" id="UP000184522"/>
    </source>
</evidence>
<dbReference type="OrthoDB" id="1262835at2"/>
<gene>
    <name evidence="1" type="ORF">SAMN05444148_2819</name>
</gene>
<dbReference type="RefSeq" id="WP_073087660.1">
    <property type="nucleotide sequence ID" value="NZ_FQWS01000004.1"/>
</dbReference>
<organism evidence="1 2">
    <name type="scientific">Winogradskyella jejuensis</name>
    <dbReference type="NCBI Taxonomy" id="1089305"/>
    <lineage>
        <taxon>Bacteria</taxon>
        <taxon>Pseudomonadati</taxon>
        <taxon>Bacteroidota</taxon>
        <taxon>Flavobacteriia</taxon>
        <taxon>Flavobacteriales</taxon>
        <taxon>Flavobacteriaceae</taxon>
        <taxon>Winogradskyella</taxon>
    </lineage>
</organism>
<dbReference type="Proteomes" id="UP000184522">
    <property type="component" value="Unassembled WGS sequence"/>
</dbReference>
<dbReference type="EMBL" id="FQWS01000004">
    <property type="protein sequence ID" value="SHH78625.1"/>
    <property type="molecule type" value="Genomic_DNA"/>
</dbReference>
<evidence type="ECO:0000313" key="1">
    <source>
        <dbReference type="EMBL" id="SHH78625.1"/>
    </source>
</evidence>
<proteinExistence type="predicted"/>
<reference evidence="2" key="1">
    <citation type="submission" date="2016-11" db="EMBL/GenBank/DDBJ databases">
        <authorList>
            <person name="Varghese N."/>
            <person name="Submissions S."/>
        </authorList>
    </citation>
    <scope>NUCLEOTIDE SEQUENCE [LARGE SCALE GENOMIC DNA]</scope>
    <source>
        <strain evidence="2">DSM 25330</strain>
    </source>
</reference>
<dbReference type="AlphaFoldDB" id="A0A1M5VTN5"/>
<accession>A0A1M5VTN5</accession>
<name>A0A1M5VTN5_9FLAO</name>
<keyword evidence="2" id="KW-1185">Reference proteome</keyword>
<protein>
    <submittedName>
        <fullName evidence="1">Uncharacterized protein</fullName>
    </submittedName>
</protein>
<sequence length="79" mass="9122">MNDSFKIGMKVSLNGEFGVVVKSELDKPDFYGLIRWDTNKESDFEDWRGQFGTFKNIGGLILDKTHQFKFIDDDGNLKK</sequence>
<dbReference type="STRING" id="1089305.SAMN05444148_2819"/>